<dbReference type="Gene3D" id="2.60.210.10">
    <property type="entry name" value="Apoptosis, Tumor Necrosis Factor Receptor Associated Protein 2, Chain A"/>
    <property type="match status" value="1"/>
</dbReference>
<dbReference type="OrthoDB" id="6359816at2759"/>
<dbReference type="PROSITE" id="PS50097">
    <property type="entry name" value="BTB"/>
    <property type="match status" value="1"/>
</dbReference>
<dbReference type="PANTHER" id="PTHR24413">
    <property type="entry name" value="SPECKLE-TYPE POZ PROTEIN"/>
    <property type="match status" value="1"/>
</dbReference>
<protein>
    <recommendedName>
        <fullName evidence="2">BTB domain-containing protein</fullName>
    </recommendedName>
</protein>
<feature type="region of interest" description="Disordered" evidence="1">
    <location>
        <begin position="604"/>
        <end position="626"/>
    </location>
</feature>
<gene>
    <name evidence="3" type="ORF">M407DRAFT_228734</name>
</gene>
<dbReference type="InterPro" id="IPR008974">
    <property type="entry name" value="TRAF-like"/>
</dbReference>
<dbReference type="InterPro" id="IPR000210">
    <property type="entry name" value="BTB/POZ_dom"/>
</dbReference>
<evidence type="ECO:0000256" key="1">
    <source>
        <dbReference type="SAM" id="MobiDB-lite"/>
    </source>
</evidence>
<proteinExistence type="predicted"/>
<reference evidence="4" key="2">
    <citation type="submission" date="2015-01" db="EMBL/GenBank/DDBJ databases">
        <title>Evolutionary Origins and Diversification of the Mycorrhizal Mutualists.</title>
        <authorList>
            <consortium name="DOE Joint Genome Institute"/>
            <consortium name="Mycorrhizal Genomics Consortium"/>
            <person name="Kohler A."/>
            <person name="Kuo A."/>
            <person name="Nagy L.G."/>
            <person name="Floudas D."/>
            <person name="Copeland A."/>
            <person name="Barry K.W."/>
            <person name="Cichocki N."/>
            <person name="Veneault-Fourrey C."/>
            <person name="LaButti K."/>
            <person name="Lindquist E.A."/>
            <person name="Lipzen A."/>
            <person name="Lundell T."/>
            <person name="Morin E."/>
            <person name="Murat C."/>
            <person name="Riley R."/>
            <person name="Ohm R."/>
            <person name="Sun H."/>
            <person name="Tunlid A."/>
            <person name="Henrissat B."/>
            <person name="Grigoriev I.V."/>
            <person name="Hibbett D.S."/>
            <person name="Martin F."/>
        </authorList>
    </citation>
    <scope>NUCLEOTIDE SEQUENCE [LARGE SCALE GENOMIC DNA]</scope>
    <source>
        <strain evidence="4">MUT 4182</strain>
    </source>
</reference>
<dbReference type="Gene3D" id="3.30.710.10">
    <property type="entry name" value="Potassium Channel Kv1.1, Chain A"/>
    <property type="match status" value="2"/>
</dbReference>
<evidence type="ECO:0000313" key="4">
    <source>
        <dbReference type="Proteomes" id="UP000054248"/>
    </source>
</evidence>
<dbReference type="Proteomes" id="UP000054248">
    <property type="component" value="Unassembled WGS sequence"/>
</dbReference>
<reference evidence="3 4" key="1">
    <citation type="submission" date="2014-04" db="EMBL/GenBank/DDBJ databases">
        <authorList>
            <consortium name="DOE Joint Genome Institute"/>
            <person name="Kuo A."/>
            <person name="Girlanda M."/>
            <person name="Perotto S."/>
            <person name="Kohler A."/>
            <person name="Nagy L.G."/>
            <person name="Floudas D."/>
            <person name="Copeland A."/>
            <person name="Barry K.W."/>
            <person name="Cichocki N."/>
            <person name="Veneault-Fourrey C."/>
            <person name="LaButti K."/>
            <person name="Lindquist E.A."/>
            <person name="Lipzen A."/>
            <person name="Lundell T."/>
            <person name="Morin E."/>
            <person name="Murat C."/>
            <person name="Sun H."/>
            <person name="Tunlid A."/>
            <person name="Henrissat B."/>
            <person name="Grigoriev I.V."/>
            <person name="Hibbett D.S."/>
            <person name="Martin F."/>
            <person name="Nordberg H.P."/>
            <person name="Cantor M.N."/>
            <person name="Hua S.X."/>
        </authorList>
    </citation>
    <scope>NUCLEOTIDE SEQUENCE [LARGE SCALE GENOMIC DNA]</scope>
    <source>
        <strain evidence="3 4">MUT 4182</strain>
    </source>
</reference>
<evidence type="ECO:0000259" key="2">
    <source>
        <dbReference type="PROSITE" id="PS50097"/>
    </source>
</evidence>
<name>A0A0C3M615_9AGAM</name>
<feature type="domain" description="BTB" evidence="2">
    <location>
        <begin position="209"/>
        <end position="251"/>
    </location>
</feature>
<dbReference type="EMBL" id="KN822987">
    <property type="protein sequence ID" value="KIO29087.1"/>
    <property type="molecule type" value="Genomic_DNA"/>
</dbReference>
<dbReference type="AlphaFoldDB" id="A0A0C3M615"/>
<keyword evidence="4" id="KW-1185">Reference proteome</keyword>
<organism evidence="3 4">
    <name type="scientific">Tulasnella calospora MUT 4182</name>
    <dbReference type="NCBI Taxonomy" id="1051891"/>
    <lineage>
        <taxon>Eukaryota</taxon>
        <taxon>Fungi</taxon>
        <taxon>Dikarya</taxon>
        <taxon>Basidiomycota</taxon>
        <taxon>Agaricomycotina</taxon>
        <taxon>Agaricomycetes</taxon>
        <taxon>Cantharellales</taxon>
        <taxon>Tulasnellaceae</taxon>
        <taxon>Tulasnella</taxon>
    </lineage>
</organism>
<accession>A0A0C3M615</accession>
<dbReference type="SUPFAM" id="SSF54695">
    <property type="entry name" value="POZ domain"/>
    <property type="match status" value="1"/>
</dbReference>
<dbReference type="HOGENOM" id="CLU_017785_0_0_1"/>
<sequence length="642" mass="71479">MTLGAGSRCQESTVITFEWDLMGLKEIFESSKDDEKSPLIASSLFGGGKWQLHFYASAARASSCSLYIAAIPTAEELRQGAQNCLSQGGWPREGPHWARRGPFSFTFEIKSLDGTIPIVARGPHEPMVRREFTSSCSTWGYPQYVRRTEIFGDRAIAKANNGVKIICTMTYPLSPLPLPPAPTTTPMYRTVSVDIMDTVIDLFDNPTYSDVVFKFPKRDGSGFKSIYASKKILTRRSEYFRSLFDGGFAESLSPVARPTFCPGPIRPTPVYGNSLSARISNPPSRLNLKPVYDELDEDDSDADSDYADDCDSDAEFEANMEVELPRAASPIVLSPRPPQMAADAQSTIPSGEDIVRAMTPESVKSDCEESPQPIRVTKEPLSSMRSMAPPATPSMQTIVIRDAAYLTYRALLFALYTDEISFAPLSSTYHTDRTAAYKNDFDFPYPTRKAYVRSRIPTPKTEAQKKAPFPCSAKSLYKLADKLDLQRVKARSFQAIRESLNARNVASELFGSFSALFPEVRKVQMDYMLNHWEEVSHSDGLMYDMNPFNPSSSFHSFSPLPTARSRGPPTSTGYSARMQSQHRTSMTNQEVFIQLLHALRPKSRRSLAARPAGPGGMAYADGDDTEEMTNMDAVRYEYELEA</sequence>
<dbReference type="InterPro" id="IPR011333">
    <property type="entry name" value="SKP1/BTB/POZ_sf"/>
</dbReference>
<dbReference type="STRING" id="1051891.A0A0C3M615"/>
<evidence type="ECO:0000313" key="3">
    <source>
        <dbReference type="EMBL" id="KIO29087.1"/>
    </source>
</evidence>